<dbReference type="InterPro" id="IPR009100">
    <property type="entry name" value="AcylCoA_DH/oxidase_NM_dom_sf"/>
</dbReference>
<evidence type="ECO:0000313" key="1">
    <source>
        <dbReference type="EMBL" id="CUV01347.1"/>
    </source>
</evidence>
<dbReference type="SUPFAM" id="SSF56645">
    <property type="entry name" value="Acyl-CoA dehydrogenase NM domain-like"/>
    <property type="match status" value="1"/>
</dbReference>
<reference evidence="1" key="1">
    <citation type="submission" date="2015-10" db="EMBL/GenBank/DDBJ databases">
        <authorList>
            <person name="Gilbert D.G."/>
        </authorList>
    </citation>
    <scope>NUCLEOTIDE SEQUENCE</scope>
</reference>
<dbReference type="GO" id="GO:0016627">
    <property type="term" value="F:oxidoreductase activity, acting on the CH-CH group of donors"/>
    <property type="evidence" value="ECO:0007669"/>
    <property type="project" value="InterPro"/>
</dbReference>
<dbReference type="AlphaFoldDB" id="A0A161K7J5"/>
<name>A0A161K7J5_9ZZZZ</name>
<sequence length="103" mass="11091">MLQQTKAQPGPLDDDGVRIENTWQAMSLRATMSNDVVLDQVFFPDERAAVFTRPASGKTWVGAAPAARQAAGLAAGRLVTGPIMLGSPKRLWIVQSSSPRDEI</sequence>
<dbReference type="Gene3D" id="2.40.110.10">
    <property type="entry name" value="Butyryl-CoA Dehydrogenase, subunit A, domain 2"/>
    <property type="match status" value="1"/>
</dbReference>
<accession>A0A161K7J5</accession>
<proteinExistence type="predicted"/>
<organism evidence="1">
    <name type="scientific">hydrothermal vent metagenome</name>
    <dbReference type="NCBI Taxonomy" id="652676"/>
    <lineage>
        <taxon>unclassified sequences</taxon>
        <taxon>metagenomes</taxon>
        <taxon>ecological metagenomes</taxon>
    </lineage>
</organism>
<gene>
    <name evidence="1" type="ORF">MGWOODY_Clf1084</name>
</gene>
<dbReference type="InterPro" id="IPR046373">
    <property type="entry name" value="Acyl-CoA_Oxase/DH_mid-dom_sf"/>
</dbReference>
<dbReference type="EMBL" id="FAXA01000054">
    <property type="protein sequence ID" value="CUV01347.1"/>
    <property type="molecule type" value="Genomic_DNA"/>
</dbReference>
<protein>
    <submittedName>
        <fullName evidence="1">Uncharacterized protein</fullName>
    </submittedName>
</protein>